<gene>
    <name evidence="1" type="ORF">PORY_000108</name>
</gene>
<accession>A0ACB7CFG4</accession>
<comment type="caution">
    <text evidence="1">The sequence shown here is derived from an EMBL/GenBank/DDBJ whole genome shotgun (WGS) entry which is preliminary data.</text>
</comment>
<evidence type="ECO:0000313" key="1">
    <source>
        <dbReference type="EMBL" id="KAG4306120.1"/>
    </source>
</evidence>
<protein>
    <submittedName>
        <fullName evidence="1">Uncharacterized protein</fullName>
    </submittedName>
</protein>
<sequence>MEKRLIRVGYVPEHFSAPILLAYCHGIFAKHRVDIKLVVCPGGSGQIIQRLQDGTLDIAIGLTEAFIVGCSSCKNSCKIVGTYVESRWAINTGKQSPYHIERDLDGCVMGISNIGSGSHIMSHVFANQETSKMENPFIFKVLNTFQKLVEAANSGEIAAFMWEYFTSKRCYDTGEIKKIGELYTPWPSWMIVANVYMLETSMLVGFLDAINDGISYFYQNTQEAVEYIIENFHYSKEDVLAWLETVKFSKDVRSISLDVVHQVVSVLQKAGLIPTNIIDFSSIKEFSEDFNKKDILKDLLSLDLCEGLDKEVFLEENFDVDEFLKKIYKFHTLEDLQTKLKELSKVIENDFVEFVQDKYDDFFEFTNNILENENKMIDLSVYLTKFKNEIQNIRDTIQQNILRIDEELRKKNEIYTLFTNLLNVNAMIEDMENLLSLIANESENNVEIVNLQELAKSYIFLKYYLSLIPPQHSFIEERKEKIQFLQKNMFNYLALALNEYRKDTPNDENLLKVLQIYRELDASSEACHQLYNIKKGVQYNTHAVRRR</sequence>
<keyword evidence="2" id="KW-1185">Reference proteome</keyword>
<evidence type="ECO:0000313" key="2">
    <source>
        <dbReference type="Proteomes" id="UP000768646"/>
    </source>
</evidence>
<dbReference type="EMBL" id="JABTEG010000001">
    <property type="protein sequence ID" value="KAG4306120.1"/>
    <property type="molecule type" value="Genomic_DNA"/>
</dbReference>
<dbReference type="Proteomes" id="UP000768646">
    <property type="component" value="Unassembled WGS sequence"/>
</dbReference>
<name>A0ACB7CFG4_9ASCO</name>
<organism evidence="1 2">
    <name type="scientific">Pneumocystis oryctolagi</name>
    <dbReference type="NCBI Taxonomy" id="42067"/>
    <lineage>
        <taxon>Eukaryota</taxon>
        <taxon>Fungi</taxon>
        <taxon>Dikarya</taxon>
        <taxon>Ascomycota</taxon>
        <taxon>Taphrinomycotina</taxon>
        <taxon>Pneumocystomycetes</taxon>
        <taxon>Pneumocystaceae</taxon>
        <taxon>Pneumocystis</taxon>
    </lineage>
</organism>
<reference evidence="1 2" key="1">
    <citation type="journal article" date="2021" name="Commun. Biol.">
        <title>Genomic insights into the host specific adaptation of the Pneumocystis genus.</title>
        <authorList>
            <person name="Cisse O.H."/>
            <person name="Ma L."/>
            <person name="Dekker J.P."/>
            <person name="Khil P.P."/>
            <person name="Youn J.-H."/>
            <person name="Brenchley J.M."/>
            <person name="Blair R."/>
            <person name="Pahar B."/>
            <person name="Chabe M."/>
            <person name="Van Rompay K.K.A."/>
            <person name="Keesler R."/>
            <person name="Sukura A."/>
            <person name="Hirsch V."/>
            <person name="Kutty G."/>
            <person name="Liu Y."/>
            <person name="Peng L."/>
            <person name="Chen J."/>
            <person name="Song J."/>
            <person name="Weissenbacher-Lang C."/>
            <person name="Xu J."/>
            <person name="Upham N.S."/>
            <person name="Stajich J.E."/>
            <person name="Cuomo C.A."/>
            <person name="Cushion M.T."/>
            <person name="Kovacs J.A."/>
        </authorList>
    </citation>
    <scope>NUCLEOTIDE SEQUENCE [LARGE SCALE GENOMIC DNA]</scope>
    <source>
        <strain evidence="1 2">RABM</strain>
    </source>
</reference>
<proteinExistence type="predicted"/>